<dbReference type="GO" id="GO:0008374">
    <property type="term" value="F:O-acyltransferase activity"/>
    <property type="evidence" value="ECO:0007669"/>
    <property type="project" value="InterPro"/>
</dbReference>
<dbReference type="PANTHER" id="PTHR31595:SF57">
    <property type="entry name" value="OS04G0481900 PROTEIN"/>
    <property type="match status" value="1"/>
</dbReference>
<keyword evidence="4" id="KW-0808">Transferase</keyword>
<evidence type="ECO:0000256" key="7">
    <source>
        <dbReference type="ARBA" id="ARBA00023136"/>
    </source>
</evidence>
<gene>
    <name evidence="10" type="ORF">INT46_011103</name>
</gene>
<evidence type="ECO:0000313" key="10">
    <source>
        <dbReference type="EMBL" id="KAG2204091.1"/>
    </source>
</evidence>
<organism evidence="10 11">
    <name type="scientific">Mucor plumbeus</name>
    <dbReference type="NCBI Taxonomy" id="97098"/>
    <lineage>
        <taxon>Eukaryota</taxon>
        <taxon>Fungi</taxon>
        <taxon>Fungi incertae sedis</taxon>
        <taxon>Mucoromycota</taxon>
        <taxon>Mucoromycotina</taxon>
        <taxon>Mucoromycetes</taxon>
        <taxon>Mucorales</taxon>
        <taxon>Mucorineae</taxon>
        <taxon>Mucoraceae</taxon>
        <taxon>Mucor</taxon>
    </lineage>
</organism>
<feature type="transmembrane region" description="Helical" evidence="8">
    <location>
        <begin position="21"/>
        <end position="42"/>
    </location>
</feature>
<evidence type="ECO:0000256" key="3">
    <source>
        <dbReference type="ARBA" id="ARBA00007282"/>
    </source>
</evidence>
<evidence type="ECO:0000259" key="9">
    <source>
        <dbReference type="Pfam" id="PF13813"/>
    </source>
</evidence>
<evidence type="ECO:0000256" key="5">
    <source>
        <dbReference type="ARBA" id="ARBA00022692"/>
    </source>
</evidence>
<feature type="domain" description="Wax synthase" evidence="9">
    <location>
        <begin position="209"/>
        <end position="296"/>
    </location>
</feature>
<protein>
    <recommendedName>
        <fullName evidence="9">Wax synthase domain-containing protein</fullName>
    </recommendedName>
</protein>
<comment type="pathway">
    <text evidence="2">Secondary metabolite biosynthesis.</text>
</comment>
<feature type="transmembrane region" description="Helical" evidence="8">
    <location>
        <begin position="288"/>
        <end position="307"/>
    </location>
</feature>
<accession>A0A8H7R6L8</accession>
<dbReference type="InterPro" id="IPR044851">
    <property type="entry name" value="Wax_synthase"/>
</dbReference>
<name>A0A8H7R6L8_9FUNG</name>
<dbReference type="EMBL" id="JAEPRC010000208">
    <property type="protein sequence ID" value="KAG2204091.1"/>
    <property type="molecule type" value="Genomic_DNA"/>
</dbReference>
<evidence type="ECO:0000256" key="8">
    <source>
        <dbReference type="SAM" id="Phobius"/>
    </source>
</evidence>
<feature type="transmembrane region" description="Helical" evidence="8">
    <location>
        <begin position="62"/>
        <end position="79"/>
    </location>
</feature>
<reference evidence="10" key="1">
    <citation type="submission" date="2020-12" db="EMBL/GenBank/DDBJ databases">
        <title>Metabolic potential, ecology and presence of endohyphal bacteria is reflected in genomic diversity of Mucoromycotina.</title>
        <authorList>
            <person name="Muszewska A."/>
            <person name="Okrasinska A."/>
            <person name="Steczkiewicz K."/>
            <person name="Drgas O."/>
            <person name="Orlowska M."/>
            <person name="Perlinska-Lenart U."/>
            <person name="Aleksandrzak-Piekarczyk T."/>
            <person name="Szatraj K."/>
            <person name="Zielenkiewicz U."/>
            <person name="Pilsyk S."/>
            <person name="Malc E."/>
            <person name="Mieczkowski P."/>
            <person name="Kruszewska J.S."/>
            <person name="Biernat P."/>
            <person name="Pawlowska J."/>
        </authorList>
    </citation>
    <scope>NUCLEOTIDE SEQUENCE</scope>
    <source>
        <strain evidence="10">CBS 226.32</strain>
    </source>
</reference>
<dbReference type="GO" id="GO:0006629">
    <property type="term" value="P:lipid metabolic process"/>
    <property type="evidence" value="ECO:0007669"/>
    <property type="project" value="InterPro"/>
</dbReference>
<sequence length="358" mass="41074">MDSSNQRYESYIVDIKLPPPITVHTGILTIAYILVLILDYLLVKNDAKFSAYITPMQLKTFIATYHFFIPIVFASKYDFGNISFMIQPWTSAAQIVFLSNSSVTLREYIPKLIKIAIFQDDSPTTMTNQQIRLDGLKKIIRGIVKFSFMKIALDGILPDDLSDLLALPFYSPKAMFITYILAFRIYCMISLVDIFMGTVQTVFLIRFHDLFDNPFLATSPKDFWNRRWNRLVHNLFSQLIFVKAIVPKHKGKTMKRGFMSSPIAYGLLIFIISGLFHDFMIAAAAREITFELTVFFLIHGIEVALEAKYRKGKYKKDPTGIAAIGCNLLTVLFFVTTGRLFLSPILRQEVFLRIAQQF</sequence>
<keyword evidence="11" id="KW-1185">Reference proteome</keyword>
<feature type="transmembrane region" description="Helical" evidence="8">
    <location>
        <begin position="319"/>
        <end position="342"/>
    </location>
</feature>
<proteinExistence type="inferred from homology"/>
<evidence type="ECO:0000313" key="11">
    <source>
        <dbReference type="Proteomes" id="UP000650833"/>
    </source>
</evidence>
<dbReference type="AlphaFoldDB" id="A0A8H7R6L8"/>
<evidence type="ECO:0000256" key="6">
    <source>
        <dbReference type="ARBA" id="ARBA00022989"/>
    </source>
</evidence>
<evidence type="ECO:0000256" key="1">
    <source>
        <dbReference type="ARBA" id="ARBA00004141"/>
    </source>
</evidence>
<dbReference type="GO" id="GO:0016020">
    <property type="term" value="C:membrane"/>
    <property type="evidence" value="ECO:0007669"/>
    <property type="project" value="UniProtKB-SubCell"/>
</dbReference>
<comment type="caution">
    <text evidence="10">The sequence shown here is derived from an EMBL/GenBank/DDBJ whole genome shotgun (WGS) entry which is preliminary data.</text>
</comment>
<dbReference type="Proteomes" id="UP000650833">
    <property type="component" value="Unassembled WGS sequence"/>
</dbReference>
<evidence type="ECO:0000256" key="4">
    <source>
        <dbReference type="ARBA" id="ARBA00022679"/>
    </source>
</evidence>
<dbReference type="InterPro" id="IPR032805">
    <property type="entry name" value="Wax_synthase_dom"/>
</dbReference>
<keyword evidence="7 8" id="KW-0472">Membrane</keyword>
<dbReference type="OrthoDB" id="1077582at2759"/>
<dbReference type="Pfam" id="PF13813">
    <property type="entry name" value="MBOAT_2"/>
    <property type="match status" value="1"/>
</dbReference>
<comment type="subcellular location">
    <subcellularLocation>
        <location evidence="1">Membrane</location>
        <topology evidence="1">Multi-pass membrane protein</topology>
    </subcellularLocation>
</comment>
<evidence type="ECO:0000256" key="2">
    <source>
        <dbReference type="ARBA" id="ARBA00005179"/>
    </source>
</evidence>
<keyword evidence="6 8" id="KW-1133">Transmembrane helix</keyword>
<feature type="transmembrane region" description="Helical" evidence="8">
    <location>
        <begin position="258"/>
        <end position="276"/>
    </location>
</feature>
<feature type="transmembrane region" description="Helical" evidence="8">
    <location>
        <begin position="185"/>
        <end position="208"/>
    </location>
</feature>
<comment type="similarity">
    <text evidence="3">Belongs to the wax synthase family.</text>
</comment>
<dbReference type="PANTHER" id="PTHR31595">
    <property type="entry name" value="LONG-CHAIN-ALCOHOL O-FATTY-ACYLTRANSFERASE 3-RELATED"/>
    <property type="match status" value="1"/>
</dbReference>
<keyword evidence="5 8" id="KW-0812">Transmembrane</keyword>